<dbReference type="SUPFAM" id="SSF50800">
    <property type="entry name" value="PK beta-barrel domain-like"/>
    <property type="match status" value="1"/>
</dbReference>
<sequence>MGATTSKEVVVGKVSEINIYPLKSGRGYSVEHAEIWESGLKGDREFVLVDETGNFTSQRKIPSMATLVLSRPDRTSILVSYGGKEIYAGPLVEDGAVETLTVWGTEVPGTFQGEAPSTAISSALNVPGLRLFWAGPSQFRDVERGFAVGDNHRVKYPDGYPFLLTTTASLADLNSKIDTSVPMNRFRPNIVVDGDFSAWTEESWRQIRINNVTYQVCKKCDRCKVPTIDQATGMHDSGESMKVLKSYRSVKSAVYFGMNLVHEQKEGTINVGDDVVLVS</sequence>
<dbReference type="PANTHER" id="PTHR14237:SF19">
    <property type="entry name" value="MITOCHONDRIAL AMIDOXIME REDUCING COMPONENT 1"/>
    <property type="match status" value="1"/>
</dbReference>
<dbReference type="SUPFAM" id="SSF141673">
    <property type="entry name" value="MOSC N-terminal domain-like"/>
    <property type="match status" value="1"/>
</dbReference>
<proteinExistence type="predicted"/>
<dbReference type="EMBL" id="HBHW01031183">
    <property type="protein sequence ID" value="CAE0056051.1"/>
    <property type="molecule type" value="Transcribed_RNA"/>
</dbReference>
<gene>
    <name evidence="2" type="ORF">RMAR00112_LOCUS24093</name>
</gene>
<dbReference type="PROSITE" id="PS51340">
    <property type="entry name" value="MOSC"/>
    <property type="match status" value="1"/>
</dbReference>
<dbReference type="InterPro" id="IPR005302">
    <property type="entry name" value="MoCF_Sase_C"/>
</dbReference>
<feature type="domain" description="MOSC" evidence="1">
    <location>
        <begin position="129"/>
        <end position="278"/>
    </location>
</feature>
<dbReference type="PANTHER" id="PTHR14237">
    <property type="entry name" value="MOLYBDOPTERIN COFACTOR SULFURASE MOSC"/>
    <property type="match status" value="1"/>
</dbReference>
<dbReference type="Pfam" id="PF03476">
    <property type="entry name" value="MOSC_N"/>
    <property type="match status" value="1"/>
</dbReference>
<organism evidence="2">
    <name type="scientific">Rhodosorus marinus</name>
    <dbReference type="NCBI Taxonomy" id="101924"/>
    <lineage>
        <taxon>Eukaryota</taxon>
        <taxon>Rhodophyta</taxon>
        <taxon>Stylonematophyceae</taxon>
        <taxon>Stylonematales</taxon>
        <taxon>Stylonemataceae</taxon>
        <taxon>Rhodosorus</taxon>
    </lineage>
</organism>
<name>A0A7S2ZZV7_9RHOD</name>
<dbReference type="Pfam" id="PF03473">
    <property type="entry name" value="MOSC"/>
    <property type="match status" value="1"/>
</dbReference>
<dbReference type="AlphaFoldDB" id="A0A7S2ZZV7"/>
<dbReference type="GO" id="GO:0003824">
    <property type="term" value="F:catalytic activity"/>
    <property type="evidence" value="ECO:0007669"/>
    <property type="project" value="InterPro"/>
</dbReference>
<dbReference type="InterPro" id="IPR011037">
    <property type="entry name" value="Pyrv_Knase-like_insert_dom_sf"/>
</dbReference>
<evidence type="ECO:0000313" key="2">
    <source>
        <dbReference type="EMBL" id="CAE0056051.1"/>
    </source>
</evidence>
<reference evidence="2" key="1">
    <citation type="submission" date="2021-01" db="EMBL/GenBank/DDBJ databases">
        <authorList>
            <person name="Corre E."/>
            <person name="Pelletier E."/>
            <person name="Niang G."/>
            <person name="Scheremetjew M."/>
            <person name="Finn R."/>
            <person name="Kale V."/>
            <person name="Holt S."/>
            <person name="Cochrane G."/>
            <person name="Meng A."/>
            <person name="Brown T."/>
            <person name="Cohen L."/>
        </authorList>
    </citation>
    <scope>NUCLEOTIDE SEQUENCE</scope>
    <source>
        <strain evidence="2">CCMP 769</strain>
    </source>
</reference>
<evidence type="ECO:0000259" key="1">
    <source>
        <dbReference type="PROSITE" id="PS51340"/>
    </source>
</evidence>
<dbReference type="GO" id="GO:0030151">
    <property type="term" value="F:molybdenum ion binding"/>
    <property type="evidence" value="ECO:0007669"/>
    <property type="project" value="InterPro"/>
</dbReference>
<accession>A0A7S2ZZV7</accession>
<dbReference type="InterPro" id="IPR005303">
    <property type="entry name" value="MOCOS_middle"/>
</dbReference>
<dbReference type="GO" id="GO:0030170">
    <property type="term" value="F:pyridoxal phosphate binding"/>
    <property type="evidence" value="ECO:0007669"/>
    <property type="project" value="InterPro"/>
</dbReference>
<protein>
    <recommendedName>
        <fullName evidence="1">MOSC domain-containing protein</fullName>
    </recommendedName>
</protein>